<protein>
    <recommendedName>
        <fullName evidence="3">ATP-grasp domain-containing protein</fullName>
    </recommendedName>
</protein>
<reference evidence="1 2" key="1">
    <citation type="submission" date="2014-12" db="EMBL/GenBank/DDBJ databases">
        <title>Draft genome sequence of Paenibacillus kamchatkensis strain B-2647.</title>
        <authorList>
            <person name="Karlyshev A.V."/>
            <person name="Kudryashova E.B."/>
        </authorList>
    </citation>
    <scope>NUCLEOTIDE SEQUENCE [LARGE SCALE GENOMIC DNA]</scope>
    <source>
        <strain evidence="1 2">VKM B-2647</strain>
    </source>
</reference>
<comment type="caution">
    <text evidence="1">The sequence shown here is derived from an EMBL/GenBank/DDBJ whole genome shotgun (WGS) entry which is preliminary data.</text>
</comment>
<dbReference type="Gene3D" id="3.30.470.20">
    <property type="entry name" value="ATP-grasp fold, B domain"/>
    <property type="match status" value="1"/>
</dbReference>
<proteinExistence type="predicted"/>
<dbReference type="EMBL" id="JXAK01000025">
    <property type="protein sequence ID" value="KIL40199.1"/>
    <property type="molecule type" value="Genomic_DNA"/>
</dbReference>
<evidence type="ECO:0008006" key="3">
    <source>
        <dbReference type="Google" id="ProtNLM"/>
    </source>
</evidence>
<sequence>MKKLGTVYVKACYGRRGQQVMRVKKSSSGSYRYSYSILGDMVSKEVKNFSRLKKVMNKFFADKKVIVQRAIDLIRVKGSRRVDLRAELQRNGNDEIEIVAIPIRVGQSESPITTHGDAFQFDDYVKKLLPDYSDIQIKNLKQEINEFLINVYKKVESEYGKFGEIGIDFALDDKGKIWFIECNAQSAKVSIRKAYGSDVVKKIYLNPLQYAKILAQHRSSRQH</sequence>
<dbReference type="InterPro" id="IPR026838">
    <property type="entry name" value="YheC/D"/>
</dbReference>
<name>A0ABR5AGL3_9BACL</name>
<dbReference type="RefSeq" id="WP_041048409.1">
    <property type="nucleotide sequence ID" value="NZ_JXAK01000025.1"/>
</dbReference>
<evidence type="ECO:0000313" key="2">
    <source>
        <dbReference type="Proteomes" id="UP000031967"/>
    </source>
</evidence>
<keyword evidence="2" id="KW-1185">Reference proteome</keyword>
<organism evidence="1 2">
    <name type="scientific">Gordoniibacillus kamchatkensis</name>
    <dbReference type="NCBI Taxonomy" id="1590651"/>
    <lineage>
        <taxon>Bacteria</taxon>
        <taxon>Bacillati</taxon>
        <taxon>Bacillota</taxon>
        <taxon>Bacilli</taxon>
        <taxon>Bacillales</taxon>
        <taxon>Paenibacillaceae</taxon>
        <taxon>Gordoniibacillus</taxon>
    </lineage>
</organism>
<dbReference type="SUPFAM" id="SSF56059">
    <property type="entry name" value="Glutathione synthetase ATP-binding domain-like"/>
    <property type="match status" value="1"/>
</dbReference>
<accession>A0ABR5AGL3</accession>
<gene>
    <name evidence="1" type="ORF">SD70_15405</name>
</gene>
<evidence type="ECO:0000313" key="1">
    <source>
        <dbReference type="EMBL" id="KIL40199.1"/>
    </source>
</evidence>
<dbReference type="Proteomes" id="UP000031967">
    <property type="component" value="Unassembled WGS sequence"/>
</dbReference>
<dbReference type="Pfam" id="PF14398">
    <property type="entry name" value="ATPgrasp_YheCD"/>
    <property type="match status" value="1"/>
</dbReference>